<gene>
    <name evidence="2" type="ordered locus">CSE_00570</name>
</gene>
<sequence length="430" mass="48688">MKKGLLVCLVVLFLLTTFALIPKGYSKNTLSVKDSSINTTVSTDELSEILRTWIIKNEAQYYKNISIATTPVKVEIKDSKIEGTFTVTVSEVLKAITPEELPAIRGMERFRDLKKGELSPSQNNAVNKELTSWITELKGYIGKTETLNIDFKVVADLSEAGSILLDTVNFFADNSMGDFYKIYSLVPTADEMEEEGFNHAKEIADKAKDAAFSQTSQYCYTVDEYRRCDPNNPPDPAHGVYGDYNNYAANYADRYTNDHGNFDTDNYNLANYVAYQNPPFNGSDCANFVSQAMFAGGIPMSTTHDVEHWWYDSSNLPPDYAPWIWTTAVKENNNWGLRNYMYYNGYWADSDLYWANAGSVMMWTNSSDSPGHVAMIVQNDTINRALSAHTNNHQHLFYSEGSYFNNTNMDFYTVHHYVTYCYASQPGTPK</sequence>
<dbReference type="Pfam" id="PF12671">
    <property type="entry name" value="Amidase_6"/>
    <property type="match status" value="1"/>
</dbReference>
<reference evidence="2 3" key="1">
    <citation type="submission" date="2011-01" db="EMBL/GenBank/DDBJ databases">
        <title>Whole genome sequence of Caldisericum exile AZM16c01.</title>
        <authorList>
            <person name="Narita-Yamada S."/>
            <person name="Kawakoshi A."/>
            <person name="Nakamura S."/>
            <person name="Sasagawa M."/>
            <person name="Fukada J."/>
            <person name="Sekine M."/>
            <person name="Kato Y."/>
            <person name="Fukai R."/>
            <person name="Sasaki K."/>
            <person name="Hanamaki A."/>
            <person name="Narita H."/>
            <person name="Konno Y."/>
            <person name="Mori K."/>
            <person name="Yamazaki S."/>
            <person name="Suzuki K."/>
            <person name="Fujita N."/>
        </authorList>
    </citation>
    <scope>NUCLEOTIDE SEQUENCE [LARGE SCALE GENOMIC DNA]</scope>
    <source>
        <strain evidence="3">DSM 21853 / NBRC 104410 / AZM16c01</strain>
    </source>
</reference>
<dbReference type="EMBL" id="AP012051">
    <property type="protein sequence ID" value="BAL80183.1"/>
    <property type="molecule type" value="Genomic_DNA"/>
</dbReference>
<protein>
    <recommendedName>
        <fullName evidence="1">Putative amidase domain-containing protein</fullName>
    </recommendedName>
</protein>
<name>A0A7U6GD18_CALEA</name>
<dbReference type="Proteomes" id="UP000004793">
    <property type="component" value="Chromosome"/>
</dbReference>
<organism evidence="2 3">
    <name type="scientific">Caldisericum exile (strain DSM 21853 / NBRC 104410 / AZM16c01)</name>
    <dbReference type="NCBI Taxonomy" id="511051"/>
    <lineage>
        <taxon>Bacteria</taxon>
        <taxon>Pseudomonadati</taxon>
        <taxon>Caldisericota/Cryosericota group</taxon>
        <taxon>Caldisericota</taxon>
        <taxon>Caldisericia</taxon>
        <taxon>Caldisericales</taxon>
        <taxon>Caldisericaceae</taxon>
        <taxon>Caldisericum</taxon>
    </lineage>
</organism>
<dbReference type="KEGG" id="cex:CSE_00570"/>
<keyword evidence="3" id="KW-1185">Reference proteome</keyword>
<evidence type="ECO:0000313" key="3">
    <source>
        <dbReference type="Proteomes" id="UP000004793"/>
    </source>
</evidence>
<accession>A0A7U6GD18</accession>
<dbReference type="InterPro" id="IPR024301">
    <property type="entry name" value="Amidase_6"/>
</dbReference>
<dbReference type="AlphaFoldDB" id="A0A7U6GD18"/>
<proteinExistence type="predicted"/>
<dbReference type="OrthoDB" id="9812429at2"/>
<evidence type="ECO:0000259" key="1">
    <source>
        <dbReference type="Pfam" id="PF12671"/>
    </source>
</evidence>
<feature type="domain" description="Putative amidase" evidence="1">
    <location>
        <begin position="247"/>
        <end position="409"/>
    </location>
</feature>
<evidence type="ECO:0000313" key="2">
    <source>
        <dbReference type="EMBL" id="BAL80183.1"/>
    </source>
</evidence>